<dbReference type="Proteomes" id="UP000319486">
    <property type="component" value="Unassembled WGS sequence"/>
</dbReference>
<dbReference type="EMBL" id="RCZO01000001">
    <property type="protein sequence ID" value="TPG11161.1"/>
    <property type="molecule type" value="Genomic_DNA"/>
</dbReference>
<feature type="modified residue" description="N6-(pyridoxal phosphate)lysine" evidence="4">
    <location>
        <position position="412"/>
    </location>
</feature>
<dbReference type="InterPro" id="IPR050477">
    <property type="entry name" value="GrpII_AminoAcid_Decarb"/>
</dbReference>
<dbReference type="Pfam" id="PF00282">
    <property type="entry name" value="Pyridoxal_deC"/>
    <property type="match status" value="1"/>
</dbReference>
<dbReference type="AlphaFoldDB" id="A0A502FGS8"/>
<evidence type="ECO:0000313" key="5">
    <source>
        <dbReference type="EMBL" id="TPG11161.1"/>
    </source>
</evidence>
<evidence type="ECO:0000256" key="2">
    <source>
        <dbReference type="ARBA" id="ARBA00022898"/>
    </source>
</evidence>
<dbReference type="SUPFAM" id="SSF53383">
    <property type="entry name" value="PLP-dependent transferases"/>
    <property type="match status" value="1"/>
</dbReference>
<keyword evidence="3" id="KW-0456">Lyase</keyword>
<dbReference type="OrthoDB" id="9803665at2"/>
<evidence type="ECO:0000256" key="3">
    <source>
        <dbReference type="ARBA" id="ARBA00023239"/>
    </source>
</evidence>
<name>A0A502FGS8_9GAMM</name>
<protein>
    <submittedName>
        <fullName evidence="5">Pyridoxal-dependent decarboxylase</fullName>
    </submittedName>
</protein>
<dbReference type="GO" id="GO:0019752">
    <property type="term" value="P:carboxylic acid metabolic process"/>
    <property type="evidence" value="ECO:0007669"/>
    <property type="project" value="InterPro"/>
</dbReference>
<dbReference type="RefSeq" id="WP_140648371.1">
    <property type="nucleotide sequence ID" value="NZ_RCZB01000002.1"/>
</dbReference>
<comment type="cofactor">
    <cofactor evidence="1 4">
        <name>pyridoxal 5'-phosphate</name>
        <dbReference type="ChEBI" id="CHEBI:597326"/>
    </cofactor>
</comment>
<organism evidence="5 6">
    <name type="scientific">Rhodanobacter glycinis</name>
    <dbReference type="NCBI Taxonomy" id="582702"/>
    <lineage>
        <taxon>Bacteria</taxon>
        <taxon>Pseudomonadati</taxon>
        <taxon>Pseudomonadota</taxon>
        <taxon>Gammaproteobacteria</taxon>
        <taxon>Lysobacterales</taxon>
        <taxon>Rhodanobacteraceae</taxon>
        <taxon>Rhodanobacter</taxon>
    </lineage>
</organism>
<sequence length="654" mass="71357">MSAAVPLPAPVPRDHTLDACFLGPYGENDALLEKLMVEFLRDHVYWRRNFHPEDPPAIATAAVHHPDYLAFESRMRRELHLLSAALKKSVPFHSPRYIGHMASDLLLPGLAAQMLTLPYNPNNVSEDAAPVTVDMEVQAGLQLARMLGYPHDPAVPACAFGHLTSGGTLANYQALRLALALKAFPVALRAAKVPEIELPADDWSAFNLSHADGIAMLEAWQHWLAEQTPAARARWLQQVEAERIEQRGMVGFFAAHPSLRVPLVLAPVTAHYSWSKGLKLLGLGRDQLELLPTDGMRLDPAALRDTLARCARERLPVLMCVAVLGSTEYGTIDPIHEVLAARDQSRGRGLDFAVHVDAAWGGYLATLFRHEDGSLRTRAEVAADYVQFPTPAVHAAFAALGDTDSATVDPHKLGYLPYGTGAFICRDHRPMALLAERADYVFHAATPAGYLARYRSLGQFIPEGSKSGAAAAAVYVTHKVLPLDHRHFGHLPRATVRAAEAFHARARRFALELADCVHALVPFAPDSNLVCLALNPCGNASVAGANAFVRALHDTLRCDPAQPLQLKEFFGSVTSLRPEVLGAAETARILTGLALDGSTLECDGDDDRLLILRHTLMNPYLIDHENGISYIDRYFEFLGRRVRALTAAGGYAPP</sequence>
<dbReference type="InterPro" id="IPR002129">
    <property type="entry name" value="PyrdxlP-dep_de-COase"/>
</dbReference>
<dbReference type="GO" id="GO:0030170">
    <property type="term" value="F:pyridoxal phosphate binding"/>
    <property type="evidence" value="ECO:0007669"/>
    <property type="project" value="InterPro"/>
</dbReference>
<dbReference type="GO" id="GO:0016830">
    <property type="term" value="F:carbon-carbon lyase activity"/>
    <property type="evidence" value="ECO:0007669"/>
    <property type="project" value="InterPro"/>
</dbReference>
<gene>
    <name evidence="5" type="ORF">EAH88_00990</name>
</gene>
<comment type="caution">
    <text evidence="5">The sequence shown here is derived from an EMBL/GenBank/DDBJ whole genome shotgun (WGS) entry which is preliminary data.</text>
</comment>
<evidence type="ECO:0000256" key="4">
    <source>
        <dbReference type="PIRSR" id="PIRSR602129-50"/>
    </source>
</evidence>
<keyword evidence="6" id="KW-1185">Reference proteome</keyword>
<evidence type="ECO:0000313" key="6">
    <source>
        <dbReference type="Proteomes" id="UP000319486"/>
    </source>
</evidence>
<dbReference type="PANTHER" id="PTHR42735:SF4">
    <property type="entry name" value="PYRIDOXAL PHOSPHATE-DEPENDENT DECARBOXYLASE FAMILY PROTEIN"/>
    <property type="match status" value="1"/>
</dbReference>
<dbReference type="InterPro" id="IPR015424">
    <property type="entry name" value="PyrdxlP-dep_Trfase"/>
</dbReference>
<keyword evidence="2 4" id="KW-0663">Pyridoxal phosphate</keyword>
<evidence type="ECO:0000256" key="1">
    <source>
        <dbReference type="ARBA" id="ARBA00001933"/>
    </source>
</evidence>
<dbReference type="InterPro" id="IPR015421">
    <property type="entry name" value="PyrdxlP-dep_Trfase_major"/>
</dbReference>
<dbReference type="PANTHER" id="PTHR42735">
    <property type="match status" value="1"/>
</dbReference>
<accession>A0A502FGS8</accession>
<reference evidence="5 6" key="1">
    <citation type="journal article" date="2019" name="Environ. Microbiol.">
        <title>Species interactions and distinct microbial communities in high Arctic permafrost affected cryosols are associated with the CH4 and CO2 gas fluxes.</title>
        <authorList>
            <person name="Altshuler I."/>
            <person name="Hamel J."/>
            <person name="Turney S."/>
            <person name="Magnuson E."/>
            <person name="Levesque R."/>
            <person name="Greer C."/>
            <person name="Whyte L.G."/>
        </authorList>
    </citation>
    <scope>NUCLEOTIDE SEQUENCE [LARGE SCALE GENOMIC DNA]</scope>
    <source>
        <strain evidence="5 6">S13Y</strain>
    </source>
</reference>
<proteinExistence type="predicted"/>
<dbReference type="Gene3D" id="3.40.640.10">
    <property type="entry name" value="Type I PLP-dependent aspartate aminotransferase-like (Major domain)"/>
    <property type="match status" value="1"/>
</dbReference>